<feature type="region of interest" description="Disordered" evidence="1">
    <location>
        <begin position="154"/>
        <end position="179"/>
    </location>
</feature>
<feature type="compositionally biased region" description="Polar residues" evidence="1">
    <location>
        <begin position="390"/>
        <end position="405"/>
    </location>
</feature>
<proteinExistence type="predicted"/>
<feature type="compositionally biased region" description="Polar residues" evidence="1">
    <location>
        <begin position="210"/>
        <end position="227"/>
    </location>
</feature>
<dbReference type="EMBL" id="CCKQ01009510">
    <property type="protein sequence ID" value="CDW81007.1"/>
    <property type="molecule type" value="Genomic_DNA"/>
</dbReference>
<dbReference type="InParanoid" id="A0A078AHN1"/>
<feature type="region of interest" description="Disordered" evidence="1">
    <location>
        <begin position="114"/>
        <end position="136"/>
    </location>
</feature>
<feature type="region of interest" description="Disordered" evidence="1">
    <location>
        <begin position="378"/>
        <end position="405"/>
    </location>
</feature>
<gene>
    <name evidence="2" type="primary">Contig17213.g18333</name>
    <name evidence="2" type="ORF">STYLEM_10013</name>
</gene>
<feature type="region of interest" description="Disordered" evidence="1">
    <location>
        <begin position="210"/>
        <end position="235"/>
    </location>
</feature>
<sequence>MRHHLNSSNPSNQRGSNHHQQPFTSNQDFSIPKTKQQSHQLNAPNPPQPHIHQSQKPSDIPPQYQQHQHINLNAKMFKENNNTFDKENQNSNMDYTLDAKNLTHLDYQIALSKQVSQNQVTNSKSSQKKPPQMQRNYTTKPQNIINSNQAATHLISSPSDNSQSQSPFVSRPTSGYITQNQSIDNTHRYSQYAAGQPHQNLAQNINNSYQQSKSIQRQRLQANSNELGQRDLSRREKSLQNKYSNYTHRVNDESIGSHLQMLPNSHQTIQPIELHQPQIMSNGKENSSEIGKSRVIPQTGHMTAKHNRQKSFEDNKNYQTKDISYQNYFAGTQVINNGLHRANSQSRIPQDTNNTISQPSQYDYPYDNTIDSISNREFSRKQTQRDHSNASHVPNTNTSQIQGGHNRNVINMNTTVESIQNTINMIPTKDKSLITHQQYKSKIEASKDGRANVKKFVKYVIRQSIVELGEIDQIFKDNLQPYVLEGQTQFLENSEKHYRIKFVMDLVKALTKSIQLYVCDSKIKQKREQSQNINADEFRQQQLQIQKEKEKIKLKLRKQQEKDIELTRRLGDFEKVYKSFQEAKQSFDLEKQQHQQIILKYQREFERDFMSKLRTQKHSIDQEQMSLEDQRSRLIREQDKLKRQMDSQFKQLKLDQLKLQDDIQEFLALRDHFEHFRQTKMEQIQNMKQSIQDQNSARDQELNAREQRLKYWDESLKSKEQQLTAMLLRHDEGQQQFNESLFMKSCTLRSSCADFNAVGDDQNNQTQPMITNFFDQFLGQVRSNADEMQERERILAQFLNRNNPIRFSQNSGMNSTSQGLGLISLRGSFQATPIPSEMNKKSSNDKILVQSDEDKSKYSSSN</sequence>
<evidence type="ECO:0000313" key="3">
    <source>
        <dbReference type="Proteomes" id="UP000039865"/>
    </source>
</evidence>
<feature type="compositionally biased region" description="Low complexity" evidence="1">
    <location>
        <begin position="156"/>
        <end position="167"/>
    </location>
</feature>
<feature type="compositionally biased region" description="Polar residues" evidence="1">
    <location>
        <begin position="1"/>
        <end position="43"/>
    </location>
</feature>
<feature type="compositionally biased region" description="Basic and acidic residues" evidence="1">
    <location>
        <begin position="378"/>
        <end position="389"/>
    </location>
</feature>
<evidence type="ECO:0000313" key="2">
    <source>
        <dbReference type="EMBL" id="CDW81007.1"/>
    </source>
</evidence>
<evidence type="ECO:0000256" key="1">
    <source>
        <dbReference type="SAM" id="MobiDB-lite"/>
    </source>
</evidence>
<reference evidence="2 3" key="1">
    <citation type="submission" date="2014-06" db="EMBL/GenBank/DDBJ databases">
        <authorList>
            <person name="Swart Estienne"/>
        </authorList>
    </citation>
    <scope>NUCLEOTIDE SEQUENCE [LARGE SCALE GENOMIC DNA]</scope>
    <source>
        <strain evidence="2 3">130c</strain>
    </source>
</reference>
<protein>
    <submittedName>
        <fullName evidence="2">Uncharacterized protein</fullName>
    </submittedName>
</protein>
<feature type="region of interest" description="Disordered" evidence="1">
    <location>
        <begin position="1"/>
        <end position="64"/>
    </location>
</feature>
<feature type="region of interest" description="Disordered" evidence="1">
    <location>
        <begin position="344"/>
        <end position="365"/>
    </location>
</feature>
<feature type="compositionally biased region" description="Polar residues" evidence="1">
    <location>
        <begin position="51"/>
        <end position="64"/>
    </location>
</feature>
<dbReference type="Proteomes" id="UP000039865">
    <property type="component" value="Unassembled WGS sequence"/>
</dbReference>
<dbReference type="OMA" id="SIDNTHR"/>
<feature type="compositionally biased region" description="Polar residues" evidence="1">
    <location>
        <begin position="344"/>
        <end position="361"/>
    </location>
</feature>
<dbReference type="AlphaFoldDB" id="A0A078AHN1"/>
<keyword evidence="3" id="KW-1185">Reference proteome</keyword>
<accession>A0A078AHN1</accession>
<name>A0A078AHN1_STYLE</name>
<feature type="region of interest" description="Disordered" evidence="1">
    <location>
        <begin position="833"/>
        <end position="862"/>
    </location>
</feature>
<feature type="compositionally biased region" description="Basic and acidic residues" evidence="1">
    <location>
        <begin position="852"/>
        <end position="862"/>
    </location>
</feature>
<organism evidence="2 3">
    <name type="scientific">Stylonychia lemnae</name>
    <name type="common">Ciliate</name>
    <dbReference type="NCBI Taxonomy" id="5949"/>
    <lineage>
        <taxon>Eukaryota</taxon>
        <taxon>Sar</taxon>
        <taxon>Alveolata</taxon>
        <taxon>Ciliophora</taxon>
        <taxon>Intramacronucleata</taxon>
        <taxon>Spirotrichea</taxon>
        <taxon>Stichotrichia</taxon>
        <taxon>Sporadotrichida</taxon>
        <taxon>Oxytrichidae</taxon>
        <taxon>Stylonychinae</taxon>
        <taxon>Stylonychia</taxon>
    </lineage>
</organism>